<dbReference type="InterPro" id="IPR011706">
    <property type="entry name" value="Cu-oxidase_C"/>
</dbReference>
<evidence type="ECO:0000256" key="4">
    <source>
        <dbReference type="ARBA" id="ARBA00023002"/>
    </source>
</evidence>
<keyword evidence="6" id="KW-0325">Glycoprotein</keyword>
<keyword evidence="2" id="KW-0479">Metal-binding</keyword>
<name>A0A8E5HP45_USTVR</name>
<dbReference type="CDD" id="cd04205">
    <property type="entry name" value="CuRO_2_LCC_like"/>
    <property type="match status" value="1"/>
</dbReference>
<dbReference type="Pfam" id="PF07731">
    <property type="entry name" value="Cu-oxidase_2"/>
    <property type="match status" value="1"/>
</dbReference>
<dbReference type="GO" id="GO:0016491">
    <property type="term" value="F:oxidoreductase activity"/>
    <property type="evidence" value="ECO:0007669"/>
    <property type="project" value="UniProtKB-KW"/>
</dbReference>
<keyword evidence="4" id="KW-0560">Oxidoreductase</keyword>
<dbReference type="PROSITE" id="PS00079">
    <property type="entry name" value="MULTICOPPER_OXIDASE1"/>
    <property type="match status" value="1"/>
</dbReference>
<dbReference type="CDD" id="cd13910">
    <property type="entry name" value="CuRO_3_MCO_like_4"/>
    <property type="match status" value="1"/>
</dbReference>
<dbReference type="InterPro" id="IPR033138">
    <property type="entry name" value="Cu_oxidase_CS"/>
</dbReference>
<evidence type="ECO:0000256" key="3">
    <source>
        <dbReference type="ARBA" id="ARBA00022729"/>
    </source>
</evidence>
<keyword evidence="11" id="KW-1185">Reference proteome</keyword>
<evidence type="ECO:0000313" key="10">
    <source>
        <dbReference type="EMBL" id="QUC19070.1"/>
    </source>
</evidence>
<dbReference type="SUPFAM" id="SSF49503">
    <property type="entry name" value="Cupredoxins"/>
    <property type="match status" value="3"/>
</dbReference>
<accession>A0A8E5HP45</accession>
<keyword evidence="5" id="KW-0186">Copper</keyword>
<protein>
    <submittedName>
        <fullName evidence="10">Uncharacterized protein</fullName>
    </submittedName>
</protein>
<comment type="similarity">
    <text evidence="1">Belongs to the multicopper oxidase family.</text>
</comment>
<dbReference type="CDD" id="cd04206">
    <property type="entry name" value="CuRO_1_LCC_like"/>
    <property type="match status" value="1"/>
</dbReference>
<dbReference type="Proteomes" id="UP000027002">
    <property type="component" value="Chromosome 2"/>
</dbReference>
<feature type="domain" description="Plastocyanin-like" evidence="7">
    <location>
        <begin position="195"/>
        <end position="326"/>
    </location>
</feature>
<dbReference type="EMBL" id="CP072754">
    <property type="protein sequence ID" value="QUC19070.1"/>
    <property type="molecule type" value="Genomic_DNA"/>
</dbReference>
<feature type="domain" description="Plastocyanin-like" evidence="9">
    <location>
        <begin position="63"/>
        <end position="176"/>
    </location>
</feature>
<dbReference type="RefSeq" id="XP_042996743.1">
    <property type="nucleotide sequence ID" value="XM_043140809.1"/>
</dbReference>
<organism evidence="10 11">
    <name type="scientific">Ustilaginoidea virens</name>
    <name type="common">Rice false smut fungus</name>
    <name type="synonym">Villosiclava virens</name>
    <dbReference type="NCBI Taxonomy" id="1159556"/>
    <lineage>
        <taxon>Eukaryota</taxon>
        <taxon>Fungi</taxon>
        <taxon>Dikarya</taxon>
        <taxon>Ascomycota</taxon>
        <taxon>Pezizomycotina</taxon>
        <taxon>Sordariomycetes</taxon>
        <taxon>Hypocreomycetidae</taxon>
        <taxon>Hypocreales</taxon>
        <taxon>Clavicipitaceae</taxon>
        <taxon>Ustilaginoidea</taxon>
    </lineage>
</organism>
<dbReference type="Gene3D" id="2.60.40.420">
    <property type="entry name" value="Cupredoxins - blue copper proteins"/>
    <property type="match status" value="3"/>
</dbReference>
<evidence type="ECO:0000259" key="9">
    <source>
        <dbReference type="Pfam" id="PF07732"/>
    </source>
</evidence>
<evidence type="ECO:0000256" key="6">
    <source>
        <dbReference type="ARBA" id="ARBA00023180"/>
    </source>
</evidence>
<evidence type="ECO:0000313" key="11">
    <source>
        <dbReference type="Proteomes" id="UP000027002"/>
    </source>
</evidence>
<gene>
    <name evidence="10" type="ORF">UV8b_03311</name>
</gene>
<dbReference type="KEGG" id="uvi:66064089"/>
<dbReference type="InterPro" id="IPR045087">
    <property type="entry name" value="Cu-oxidase_fam"/>
</dbReference>
<dbReference type="GeneID" id="66064089"/>
<feature type="domain" description="Plastocyanin-like" evidence="8">
    <location>
        <begin position="451"/>
        <end position="577"/>
    </location>
</feature>
<evidence type="ECO:0000256" key="1">
    <source>
        <dbReference type="ARBA" id="ARBA00010609"/>
    </source>
</evidence>
<sequence length="600" mass="67963">MKYFAFENLVYSWTTTDAYHADSNLCPLGTESDDRFALHPEQHIYREPRTIHQRWSITRQLQRPDGVLKRVYLINGQFPGPTIEARAGDEIEITVINRVENDDDDGVVIHWHGMLMKGFNEMDGVVGVTQCRVATGETFTYRFHIHRKQHGTFWYHAHSAVKRADGLYGALIVHKPVEGRIAHSDMALYEYDGEKLLLIGDWYHMPAEKVLAEYKDFRSFAYEPVPDSLLINGMGSYNCSNARPGRPVACIKTDRLPLQVFGNKAVRLRVVNVGASSGYSFQVENAALQLLAVDGGGAVSNATPQTSTLGVLYPGERMDVLLLPQKTITDRSAPSTVDLKIILDPELMQLMNPALTRAQSFALEWVHCAHGRHDRNDIRDTVDMYDLNDAQGPVLARNSPVRKKPAEIALLYTSLAINSFKNDEPWGELNHSSWVWKDANTAPLLATHRTAWVNGTEQANPLRTFNVPQFAAGQDRWLDLVINNVDDKGHPFHLHGYQFYVLGSRQDELGRSYNPFEAAVNHEDKLINIDTPLIKDTVYIKPRGYVILRFRLDNPGLWLMHCHVLWHQAVGMGTVLQIGRIARETARKAEQSCRWKGNHK</sequence>
<evidence type="ECO:0000256" key="2">
    <source>
        <dbReference type="ARBA" id="ARBA00022723"/>
    </source>
</evidence>
<dbReference type="InterPro" id="IPR008972">
    <property type="entry name" value="Cupredoxin"/>
</dbReference>
<dbReference type="Pfam" id="PF00394">
    <property type="entry name" value="Cu-oxidase"/>
    <property type="match status" value="1"/>
</dbReference>
<dbReference type="PANTHER" id="PTHR11709:SF394">
    <property type="entry name" value="FI03373P-RELATED"/>
    <property type="match status" value="1"/>
</dbReference>
<evidence type="ECO:0000256" key="5">
    <source>
        <dbReference type="ARBA" id="ARBA00023008"/>
    </source>
</evidence>
<dbReference type="InterPro" id="IPR002355">
    <property type="entry name" value="Cu_oxidase_Cu_BS"/>
</dbReference>
<dbReference type="Pfam" id="PF07732">
    <property type="entry name" value="Cu-oxidase_3"/>
    <property type="match status" value="1"/>
</dbReference>
<proteinExistence type="inferred from homology"/>
<dbReference type="InterPro" id="IPR001117">
    <property type="entry name" value="Cu-oxidase_2nd"/>
</dbReference>
<dbReference type="OrthoDB" id="2121828at2759"/>
<dbReference type="PROSITE" id="PS00080">
    <property type="entry name" value="MULTICOPPER_OXIDASE2"/>
    <property type="match status" value="1"/>
</dbReference>
<keyword evidence="3" id="KW-0732">Signal</keyword>
<evidence type="ECO:0000259" key="7">
    <source>
        <dbReference type="Pfam" id="PF00394"/>
    </source>
</evidence>
<reference evidence="10" key="1">
    <citation type="submission" date="2020-03" db="EMBL/GenBank/DDBJ databases">
        <title>A mixture of massive structural variations and highly conserved coding sequences in Ustilaginoidea virens genome.</title>
        <authorList>
            <person name="Zhang K."/>
            <person name="Zhao Z."/>
            <person name="Zhang Z."/>
            <person name="Li Y."/>
            <person name="Hsiang T."/>
            <person name="Sun W."/>
        </authorList>
    </citation>
    <scope>NUCLEOTIDE SEQUENCE</scope>
    <source>
        <strain evidence="10">UV-8b</strain>
    </source>
</reference>
<dbReference type="AlphaFoldDB" id="A0A8E5HP45"/>
<dbReference type="GO" id="GO:0005507">
    <property type="term" value="F:copper ion binding"/>
    <property type="evidence" value="ECO:0007669"/>
    <property type="project" value="InterPro"/>
</dbReference>
<evidence type="ECO:0000259" key="8">
    <source>
        <dbReference type="Pfam" id="PF07731"/>
    </source>
</evidence>
<dbReference type="InterPro" id="IPR011707">
    <property type="entry name" value="Cu-oxidase-like_N"/>
</dbReference>
<dbReference type="PANTHER" id="PTHR11709">
    <property type="entry name" value="MULTI-COPPER OXIDASE"/>
    <property type="match status" value="1"/>
</dbReference>